<dbReference type="Proteomes" id="UP000005408">
    <property type="component" value="Unassembled WGS sequence"/>
</dbReference>
<keyword evidence="16" id="KW-1185">Reference proteome</keyword>
<keyword evidence="7" id="KW-0547">Nucleotide-binding</keyword>
<dbReference type="InterPro" id="IPR011611">
    <property type="entry name" value="PfkB_dom"/>
</dbReference>
<dbReference type="FunFam" id="3.40.1190.20:FF:000076">
    <property type="entry name" value="Adenosine kinase"/>
    <property type="match status" value="1"/>
</dbReference>
<dbReference type="OrthoDB" id="432447at2759"/>
<evidence type="ECO:0000256" key="12">
    <source>
        <dbReference type="ARBA" id="ARBA00068771"/>
    </source>
</evidence>
<dbReference type="Gene3D" id="3.30.1110.10">
    <property type="match status" value="1"/>
</dbReference>
<dbReference type="GO" id="GO:0005634">
    <property type="term" value="C:nucleus"/>
    <property type="evidence" value="ECO:0007669"/>
    <property type="project" value="TreeGrafter"/>
</dbReference>
<evidence type="ECO:0000259" key="14">
    <source>
        <dbReference type="Pfam" id="PF00294"/>
    </source>
</evidence>
<dbReference type="EnsemblMetazoa" id="G12779.5">
    <property type="protein sequence ID" value="G12779.5:cds"/>
    <property type="gene ID" value="G12779"/>
</dbReference>
<comment type="cofactor">
    <cofactor evidence="1">
        <name>Mg(2+)</name>
        <dbReference type="ChEBI" id="CHEBI:18420"/>
    </cofactor>
</comment>
<name>A0A8W8I6Z2_MAGGI</name>
<dbReference type="Pfam" id="PF00294">
    <property type="entry name" value="PfkB"/>
    <property type="match status" value="1"/>
</dbReference>
<evidence type="ECO:0000256" key="11">
    <source>
        <dbReference type="ARBA" id="ARBA00051362"/>
    </source>
</evidence>
<dbReference type="GO" id="GO:0006144">
    <property type="term" value="P:purine nucleobase metabolic process"/>
    <property type="evidence" value="ECO:0007669"/>
    <property type="project" value="TreeGrafter"/>
</dbReference>
<protein>
    <recommendedName>
        <fullName evidence="12">Adenosine kinase</fullName>
        <ecNumber evidence="4">2.7.1.20</ecNumber>
    </recommendedName>
</protein>
<organism evidence="15 16">
    <name type="scientific">Magallana gigas</name>
    <name type="common">Pacific oyster</name>
    <name type="synonym">Crassostrea gigas</name>
    <dbReference type="NCBI Taxonomy" id="29159"/>
    <lineage>
        <taxon>Eukaryota</taxon>
        <taxon>Metazoa</taxon>
        <taxon>Spiralia</taxon>
        <taxon>Lophotrochozoa</taxon>
        <taxon>Mollusca</taxon>
        <taxon>Bivalvia</taxon>
        <taxon>Autobranchia</taxon>
        <taxon>Pteriomorphia</taxon>
        <taxon>Ostreida</taxon>
        <taxon>Ostreoidea</taxon>
        <taxon>Ostreidae</taxon>
        <taxon>Magallana</taxon>
    </lineage>
</organism>
<dbReference type="CDD" id="cd01168">
    <property type="entry name" value="adenosine_kinase"/>
    <property type="match status" value="1"/>
</dbReference>
<reference evidence="15" key="1">
    <citation type="submission" date="2022-08" db="UniProtKB">
        <authorList>
            <consortium name="EnsemblMetazoa"/>
        </authorList>
    </citation>
    <scope>IDENTIFICATION</scope>
    <source>
        <strain evidence="15">05x7-T-G4-1.051#20</strain>
    </source>
</reference>
<evidence type="ECO:0000256" key="3">
    <source>
        <dbReference type="ARBA" id="ARBA00010688"/>
    </source>
</evidence>
<dbReference type="GO" id="GO:0005829">
    <property type="term" value="C:cytosol"/>
    <property type="evidence" value="ECO:0007669"/>
    <property type="project" value="TreeGrafter"/>
</dbReference>
<keyword evidence="8" id="KW-0418">Kinase</keyword>
<keyword evidence="10" id="KW-0460">Magnesium</keyword>
<evidence type="ECO:0000256" key="1">
    <source>
        <dbReference type="ARBA" id="ARBA00001946"/>
    </source>
</evidence>
<evidence type="ECO:0000256" key="9">
    <source>
        <dbReference type="ARBA" id="ARBA00022840"/>
    </source>
</evidence>
<keyword evidence="5" id="KW-0808">Transferase</keyword>
<dbReference type="InterPro" id="IPR029056">
    <property type="entry name" value="Ribokinase-like"/>
</dbReference>
<dbReference type="PANTHER" id="PTHR45769:SF3">
    <property type="entry name" value="ADENOSINE KINASE"/>
    <property type="match status" value="1"/>
</dbReference>
<evidence type="ECO:0000256" key="10">
    <source>
        <dbReference type="ARBA" id="ARBA00022842"/>
    </source>
</evidence>
<sequence length="406" mass="45104">MEPTRKIRILRKAVTCARSISRSYRHPWPLSMIHLCQSESPLSSIHTQSDRKYSNMIGSVPEGILLGVGNPLLDMTITGPDAKSLLKEYNLLPNNAILAKEEHMSLFEKCVKQYNPIYLAGGATQNTIRVAQWLLQRPNATTFFGAAGKDMYEEILMKKATEVGVNVKYDIHPEKSTGKCCAIITGEDRSLVTDLGAAKLFDINFLNDREIWSLVEKAKYFYIGGFTLSVNKSAVLKILQHAADNDKVVIMNLHATFLCSHFADSELNILQYVDVLFGNGDEAKELGKEVGFTTSDVKKIGLETAHLPKVNSRHGRTVIFTQGRSPTIIARRDEIQEIPVVPVEKDLIKDTNGCGDAFVGGFLSQFVQGEHTEKCIQCGSYAAREVIQNFGCNFPEKPNFVANDKS</sequence>
<dbReference type="PRINTS" id="PR00989">
    <property type="entry name" value="ADENOKINASE"/>
</dbReference>
<dbReference type="GO" id="GO:0005524">
    <property type="term" value="F:ATP binding"/>
    <property type="evidence" value="ECO:0007669"/>
    <property type="project" value="UniProtKB-KW"/>
</dbReference>
<evidence type="ECO:0000256" key="8">
    <source>
        <dbReference type="ARBA" id="ARBA00022777"/>
    </source>
</evidence>
<comment type="pathway">
    <text evidence="2">Purine metabolism; AMP biosynthesis via salvage pathway; AMP from adenosine: step 1/1.</text>
</comment>
<evidence type="ECO:0000256" key="7">
    <source>
        <dbReference type="ARBA" id="ARBA00022741"/>
    </source>
</evidence>
<keyword evidence="9" id="KW-0067">ATP-binding</keyword>
<dbReference type="Gene3D" id="3.40.1190.20">
    <property type="match status" value="1"/>
</dbReference>
<dbReference type="PANTHER" id="PTHR45769">
    <property type="entry name" value="ADENOSINE KINASE"/>
    <property type="match status" value="1"/>
</dbReference>
<evidence type="ECO:0000256" key="6">
    <source>
        <dbReference type="ARBA" id="ARBA00022726"/>
    </source>
</evidence>
<evidence type="ECO:0000313" key="15">
    <source>
        <dbReference type="EnsemblMetazoa" id="G12779.5:cds"/>
    </source>
</evidence>
<evidence type="ECO:0000256" key="2">
    <source>
        <dbReference type="ARBA" id="ARBA00004801"/>
    </source>
</evidence>
<proteinExistence type="inferred from homology"/>
<dbReference type="GO" id="GO:0004001">
    <property type="term" value="F:adenosine kinase activity"/>
    <property type="evidence" value="ECO:0007669"/>
    <property type="project" value="UniProtKB-EC"/>
</dbReference>
<dbReference type="GO" id="GO:0006166">
    <property type="term" value="P:purine ribonucleoside salvage"/>
    <property type="evidence" value="ECO:0007669"/>
    <property type="project" value="UniProtKB-KW"/>
</dbReference>
<comment type="similarity">
    <text evidence="3">Belongs to the carbohydrate kinase PfkB family.</text>
</comment>
<evidence type="ECO:0000256" key="5">
    <source>
        <dbReference type="ARBA" id="ARBA00022679"/>
    </source>
</evidence>
<evidence type="ECO:0000256" key="4">
    <source>
        <dbReference type="ARBA" id="ARBA00012119"/>
    </source>
</evidence>
<accession>A0A8W8I6Z2</accession>
<evidence type="ECO:0000313" key="16">
    <source>
        <dbReference type="Proteomes" id="UP000005408"/>
    </source>
</evidence>
<dbReference type="SUPFAM" id="SSF53613">
    <property type="entry name" value="Ribokinase-like"/>
    <property type="match status" value="1"/>
</dbReference>
<comment type="catalytic activity">
    <reaction evidence="11">
        <text>adenosine + ATP = AMP + ADP + H(+)</text>
        <dbReference type="Rhea" id="RHEA:20824"/>
        <dbReference type="ChEBI" id="CHEBI:15378"/>
        <dbReference type="ChEBI" id="CHEBI:16335"/>
        <dbReference type="ChEBI" id="CHEBI:30616"/>
        <dbReference type="ChEBI" id="CHEBI:456215"/>
        <dbReference type="ChEBI" id="CHEBI:456216"/>
        <dbReference type="EC" id="2.7.1.20"/>
    </reaction>
</comment>
<evidence type="ECO:0000256" key="13">
    <source>
        <dbReference type="PIRSR" id="PIRSR601805-1"/>
    </source>
</evidence>
<dbReference type="InterPro" id="IPR001805">
    <property type="entry name" value="Adenokinase"/>
</dbReference>
<feature type="active site" description="Proton acceptor" evidence="13">
    <location>
        <position position="356"/>
    </location>
</feature>
<dbReference type="OMA" id="CSHFADS"/>
<dbReference type="AlphaFoldDB" id="A0A8W8I6Z2"/>
<keyword evidence="6" id="KW-0660">Purine salvage</keyword>
<feature type="domain" description="Carbohydrate kinase PfkB" evidence="14">
    <location>
        <begin position="99"/>
        <end position="395"/>
    </location>
</feature>
<dbReference type="EC" id="2.7.1.20" evidence="4"/>